<dbReference type="AlphaFoldDB" id="A0A385SHK0"/>
<dbReference type="InterPro" id="IPR014756">
    <property type="entry name" value="Ig_E-set"/>
</dbReference>
<dbReference type="Gene3D" id="2.60.40.10">
    <property type="entry name" value="Immunoglobulins"/>
    <property type="match status" value="3"/>
</dbReference>
<dbReference type="Gene3D" id="2.60.130.10">
    <property type="entry name" value="Aromatic compound dioxygenase"/>
    <property type="match status" value="1"/>
</dbReference>
<dbReference type="Pfam" id="PF00775">
    <property type="entry name" value="Dioxygenase_C"/>
    <property type="match status" value="1"/>
</dbReference>
<accession>A0A385SHK0</accession>
<sequence>MKRTEFLKRLGTASIMVPVISSCSDDAVLSSPTLAGFTPTSGVEGTSVTIIGTNFSATAANNTVMFNGVVATVTSASVTQLTVVVPANASTGKISVTVNGGTATSTDDFTVEEEAESPTITSFTPTSAAVGSSIVITGTNFSSSITGNTVTINGTVATVTAATTTQLTVTVPTGASGTGKITVTTSGLMATSSADFTVTTAGSTAPTISSFTGSGAVGTAIVITGTNFSTTPANNTVTINGVTAVVTAATATQLTVVVPAGATSGLIAVTVDGVTVTSSASFTVTSATCTSTNSETEGPFPTKDPSSLVRQNIVGDRTGVAFTITITIQNKNNGCNPLEDALVDIWHCDKDGYYSEYGGTSMQTVDYTAVHFLRGRQATDSNGQVGFVSIFPGWYQSRATHIHVHVYKANGTSLLVTQIAFPEGSSSAVVLVNAASSQGYTKGMSGYTYNASDNVFSDGVTSEMSSVVGSVDAGYALTHTIVVSA</sequence>
<dbReference type="Proteomes" id="UP000266183">
    <property type="component" value="Chromosome"/>
</dbReference>
<dbReference type="SMART" id="SM00429">
    <property type="entry name" value="IPT"/>
    <property type="match status" value="3"/>
</dbReference>
<evidence type="ECO:0000259" key="1">
    <source>
        <dbReference type="SMART" id="SM00429"/>
    </source>
</evidence>
<dbReference type="GO" id="GO:0008199">
    <property type="term" value="F:ferric iron binding"/>
    <property type="evidence" value="ECO:0007669"/>
    <property type="project" value="InterPro"/>
</dbReference>
<evidence type="ECO:0000313" key="3">
    <source>
        <dbReference type="Proteomes" id="UP000266183"/>
    </source>
</evidence>
<proteinExistence type="predicted"/>
<dbReference type="Pfam" id="PF01833">
    <property type="entry name" value="TIG"/>
    <property type="match status" value="3"/>
</dbReference>
<dbReference type="SUPFAM" id="SSF49482">
    <property type="entry name" value="Aromatic compound dioxygenase"/>
    <property type="match status" value="1"/>
</dbReference>
<protein>
    <recommendedName>
        <fullName evidence="1">IPT/TIG domain-containing protein</fullName>
    </recommendedName>
</protein>
<keyword evidence="3" id="KW-1185">Reference proteome</keyword>
<dbReference type="RefSeq" id="WP_119753238.1">
    <property type="nucleotide sequence ID" value="NZ_CP032382.1"/>
</dbReference>
<feature type="domain" description="IPT/TIG" evidence="1">
    <location>
        <begin position="31"/>
        <end position="112"/>
    </location>
</feature>
<feature type="domain" description="IPT/TIG" evidence="1">
    <location>
        <begin position="117"/>
        <end position="199"/>
    </location>
</feature>
<dbReference type="PANTHER" id="PTHR34315">
    <property type="match status" value="1"/>
</dbReference>
<feature type="domain" description="IPT/TIG" evidence="1">
    <location>
        <begin position="205"/>
        <end position="285"/>
    </location>
</feature>
<reference evidence="3" key="1">
    <citation type="submission" date="2018-09" db="EMBL/GenBank/DDBJ databases">
        <title>Chryseolinea sp. KIS68-18 isolated from soil.</title>
        <authorList>
            <person name="Weon H.-Y."/>
            <person name="Kwon S.-W."/>
            <person name="Lee S.A."/>
        </authorList>
    </citation>
    <scope>NUCLEOTIDE SEQUENCE [LARGE SCALE GENOMIC DNA]</scope>
    <source>
        <strain evidence="3">KIS68-18</strain>
    </source>
</reference>
<organism evidence="2 3">
    <name type="scientific">Chryseolinea soli</name>
    <dbReference type="NCBI Taxonomy" id="2321403"/>
    <lineage>
        <taxon>Bacteria</taxon>
        <taxon>Pseudomonadati</taxon>
        <taxon>Bacteroidota</taxon>
        <taxon>Cytophagia</taxon>
        <taxon>Cytophagales</taxon>
        <taxon>Fulvivirgaceae</taxon>
        <taxon>Chryseolinea</taxon>
    </lineage>
</organism>
<evidence type="ECO:0000313" key="2">
    <source>
        <dbReference type="EMBL" id="AYB29931.1"/>
    </source>
</evidence>
<dbReference type="InterPro" id="IPR002909">
    <property type="entry name" value="IPT_dom"/>
</dbReference>
<dbReference type="InterPro" id="IPR015889">
    <property type="entry name" value="Intradiol_dOase_core"/>
</dbReference>
<dbReference type="InterPro" id="IPR000627">
    <property type="entry name" value="Intradiol_dOase_C"/>
</dbReference>
<dbReference type="CDD" id="cd00603">
    <property type="entry name" value="IPT_PCSR"/>
    <property type="match status" value="2"/>
</dbReference>
<dbReference type="GO" id="GO:0016702">
    <property type="term" value="F:oxidoreductase activity, acting on single donors with incorporation of molecular oxygen, incorporation of two atoms of oxygen"/>
    <property type="evidence" value="ECO:0007669"/>
    <property type="project" value="InterPro"/>
</dbReference>
<dbReference type="KEGG" id="chk:D4L85_04760"/>
<dbReference type="PANTHER" id="PTHR34315:SF1">
    <property type="entry name" value="INTRADIOL RING-CLEAVAGE DIOXYGENASES DOMAIN-CONTAINING PROTEIN-RELATED"/>
    <property type="match status" value="1"/>
</dbReference>
<dbReference type="EMBL" id="CP032382">
    <property type="protein sequence ID" value="AYB29931.1"/>
    <property type="molecule type" value="Genomic_DNA"/>
</dbReference>
<dbReference type="OrthoDB" id="9800887at2"/>
<dbReference type="PROSITE" id="PS51257">
    <property type="entry name" value="PROKAR_LIPOPROTEIN"/>
    <property type="match status" value="1"/>
</dbReference>
<name>A0A385SHK0_9BACT</name>
<gene>
    <name evidence="2" type="ORF">D4L85_04760</name>
</gene>
<dbReference type="InterPro" id="IPR013783">
    <property type="entry name" value="Ig-like_fold"/>
</dbReference>
<dbReference type="SUPFAM" id="SSF81296">
    <property type="entry name" value="E set domains"/>
    <property type="match status" value="3"/>
</dbReference>